<keyword evidence="3" id="KW-1185">Reference proteome</keyword>
<name>A0A1B0AZW7_9MUSC</name>
<keyword evidence="1" id="KW-0472">Membrane</keyword>
<dbReference type="Proteomes" id="UP000092460">
    <property type="component" value="Unassembled WGS sequence"/>
</dbReference>
<keyword evidence="1" id="KW-1133">Transmembrane helix</keyword>
<dbReference type="STRING" id="67801.A0A1B0AZW7"/>
<dbReference type="VEuPathDB" id="VectorBase:GPPI014241"/>
<proteinExistence type="predicted"/>
<accession>A0A1B0AZW7</accession>
<keyword evidence="1" id="KW-0812">Transmembrane</keyword>
<dbReference type="AlphaFoldDB" id="A0A1B0AZW7"/>
<evidence type="ECO:0000313" key="2">
    <source>
        <dbReference type="EnsemblMetazoa" id="GPPI014241-PA"/>
    </source>
</evidence>
<dbReference type="EnsemblMetazoa" id="GPPI014241-RA">
    <property type="protein sequence ID" value="GPPI014241-PA"/>
    <property type="gene ID" value="GPPI014241"/>
</dbReference>
<protein>
    <submittedName>
        <fullName evidence="2">Uncharacterized protein</fullName>
    </submittedName>
</protein>
<evidence type="ECO:0000313" key="3">
    <source>
        <dbReference type="Proteomes" id="UP000092460"/>
    </source>
</evidence>
<dbReference type="EMBL" id="JXJN01006475">
    <property type="status" value="NOT_ANNOTATED_CDS"/>
    <property type="molecule type" value="Genomic_DNA"/>
</dbReference>
<sequence>MSRSSCSWFIASCQYFGGLSKLEAVLNSKLKELVEKGNKLALKDLDTIITSLTDTSEKQIFTADHSRVVANDAHLRISQDNFSRMYAKLTPTHDLFNLNMLLDKGTCTATKSKFLYENLKHFKFHFVKHQRRIHCQLRSLFNINPAIRCELNAYNISWTCCYDCELTTLVDIVVVVVVIIVNTCMMFFLV</sequence>
<reference evidence="3" key="1">
    <citation type="submission" date="2015-01" db="EMBL/GenBank/DDBJ databases">
        <authorList>
            <person name="Aksoy S."/>
            <person name="Warren W."/>
            <person name="Wilson R.K."/>
        </authorList>
    </citation>
    <scope>NUCLEOTIDE SEQUENCE [LARGE SCALE GENOMIC DNA]</scope>
    <source>
        <strain evidence="3">IAEA</strain>
    </source>
</reference>
<evidence type="ECO:0000256" key="1">
    <source>
        <dbReference type="SAM" id="Phobius"/>
    </source>
</evidence>
<feature type="transmembrane region" description="Helical" evidence="1">
    <location>
        <begin position="169"/>
        <end position="189"/>
    </location>
</feature>
<reference evidence="2" key="2">
    <citation type="submission" date="2020-05" db="UniProtKB">
        <authorList>
            <consortium name="EnsemblMetazoa"/>
        </authorList>
    </citation>
    <scope>IDENTIFICATION</scope>
    <source>
        <strain evidence="2">IAEA</strain>
    </source>
</reference>
<organism evidence="2 3">
    <name type="scientific">Glossina palpalis gambiensis</name>
    <dbReference type="NCBI Taxonomy" id="67801"/>
    <lineage>
        <taxon>Eukaryota</taxon>
        <taxon>Metazoa</taxon>
        <taxon>Ecdysozoa</taxon>
        <taxon>Arthropoda</taxon>
        <taxon>Hexapoda</taxon>
        <taxon>Insecta</taxon>
        <taxon>Pterygota</taxon>
        <taxon>Neoptera</taxon>
        <taxon>Endopterygota</taxon>
        <taxon>Diptera</taxon>
        <taxon>Brachycera</taxon>
        <taxon>Muscomorpha</taxon>
        <taxon>Hippoboscoidea</taxon>
        <taxon>Glossinidae</taxon>
        <taxon>Glossina</taxon>
    </lineage>
</organism>